<evidence type="ECO:0000259" key="5">
    <source>
        <dbReference type="Pfam" id="PF25973"/>
    </source>
</evidence>
<feature type="domain" description="Multidrug resistance protein MdtA-like C-terminal permuted SH3" evidence="4">
    <location>
        <begin position="312"/>
        <end position="354"/>
    </location>
</feature>
<dbReference type="RefSeq" id="WP_099437117.1">
    <property type="nucleotide sequence ID" value="NZ_CP024091.1"/>
</dbReference>
<evidence type="ECO:0000259" key="3">
    <source>
        <dbReference type="Pfam" id="PF25954"/>
    </source>
</evidence>
<evidence type="ECO:0000256" key="1">
    <source>
        <dbReference type="ARBA" id="ARBA00009477"/>
    </source>
</evidence>
<keyword evidence="7" id="KW-1185">Reference proteome</keyword>
<dbReference type="SUPFAM" id="SSF111369">
    <property type="entry name" value="HlyD-like secretion proteins"/>
    <property type="match status" value="1"/>
</dbReference>
<dbReference type="InterPro" id="IPR058627">
    <property type="entry name" value="MdtA-like_C"/>
</dbReference>
<dbReference type="GO" id="GO:0030313">
    <property type="term" value="C:cell envelope"/>
    <property type="evidence" value="ECO:0007669"/>
    <property type="project" value="TreeGrafter"/>
</dbReference>
<reference evidence="6 7" key="1">
    <citation type="submission" date="2017-10" db="EMBL/GenBank/DDBJ databases">
        <title>Whole genome of Pedobacter ginsengisoli T01R-27 isolated from tomato rhizosphere.</title>
        <authorList>
            <person name="Weon H.-Y."/>
            <person name="Lee S.A."/>
            <person name="Sang M.K."/>
            <person name="Song J."/>
        </authorList>
    </citation>
    <scope>NUCLEOTIDE SEQUENCE [LARGE SCALE GENOMIC DNA]</scope>
    <source>
        <strain evidence="6 7">T01R-27</strain>
    </source>
</reference>
<dbReference type="Gene3D" id="2.40.30.170">
    <property type="match status" value="1"/>
</dbReference>
<dbReference type="GO" id="GO:0060003">
    <property type="term" value="P:copper ion export"/>
    <property type="evidence" value="ECO:0007669"/>
    <property type="project" value="TreeGrafter"/>
</dbReference>
<dbReference type="Proteomes" id="UP000223749">
    <property type="component" value="Chromosome"/>
</dbReference>
<dbReference type="Gene3D" id="2.40.420.20">
    <property type="match status" value="1"/>
</dbReference>
<dbReference type="PROSITE" id="PS51257">
    <property type="entry name" value="PROKAR_LIPOPROTEIN"/>
    <property type="match status" value="1"/>
</dbReference>
<dbReference type="FunFam" id="2.40.30.170:FF:000010">
    <property type="entry name" value="Efflux RND transporter periplasmic adaptor subunit"/>
    <property type="match status" value="1"/>
</dbReference>
<dbReference type="Gene3D" id="2.40.50.100">
    <property type="match status" value="1"/>
</dbReference>
<dbReference type="NCBIfam" id="TIGR01730">
    <property type="entry name" value="RND_mfp"/>
    <property type="match status" value="1"/>
</dbReference>
<organism evidence="6 7">
    <name type="scientific">Pedobacter ginsengisoli</name>
    <dbReference type="NCBI Taxonomy" id="363852"/>
    <lineage>
        <taxon>Bacteria</taxon>
        <taxon>Pseudomonadati</taxon>
        <taxon>Bacteroidota</taxon>
        <taxon>Sphingobacteriia</taxon>
        <taxon>Sphingobacteriales</taxon>
        <taxon>Sphingobacteriaceae</taxon>
        <taxon>Pedobacter</taxon>
    </lineage>
</organism>
<sequence>MQKIIKTISTLTALSAVIFLQSCSEQPKEAPKEEKFVITDSLLKRLEIDTVQGENNQADLNFSAKITANEENLSKIYPMVSGLVKNVPAKLGDRVSKGQLLATMTSAEMAGFDKEAISSSAELRNAQRSVKLTEDMFKSGLASERDLEQAKNDLLVKEAEDKRSRSILSLNGGNKNGTYAIKAPISGFIIDKNVTSNMQVRPDNNENLFTIADLSNVWALINIYESDISKIKEGDEVNLSILSYPDKPFKGKISKIYNMLDNDSKVMNARVVIDNPGYLLKPGMMATVQIATRNGATLPVVSTDCLIFDNNKYYVLVLDPIKKVRIQEIEIGRKFENKAYISKGLNAGDRVVASKQLFLYDSLRPQ</sequence>
<dbReference type="Pfam" id="PF25967">
    <property type="entry name" value="RND-MFP_C"/>
    <property type="match status" value="1"/>
</dbReference>
<dbReference type="InterPro" id="IPR006143">
    <property type="entry name" value="RND_pump_MFP"/>
</dbReference>
<evidence type="ECO:0000256" key="2">
    <source>
        <dbReference type="ARBA" id="ARBA00022448"/>
    </source>
</evidence>
<dbReference type="GO" id="GO:0015679">
    <property type="term" value="P:plasma membrane copper ion transport"/>
    <property type="evidence" value="ECO:0007669"/>
    <property type="project" value="TreeGrafter"/>
</dbReference>
<dbReference type="InterPro" id="IPR051909">
    <property type="entry name" value="MFP_Cation_Efflux"/>
</dbReference>
<dbReference type="AlphaFoldDB" id="A0A2D1U0M2"/>
<dbReference type="GO" id="GO:0016020">
    <property type="term" value="C:membrane"/>
    <property type="evidence" value="ECO:0007669"/>
    <property type="project" value="InterPro"/>
</dbReference>
<accession>A0A2D1U0M2</accession>
<dbReference type="KEGG" id="pgs:CPT03_01120"/>
<dbReference type="GO" id="GO:0022857">
    <property type="term" value="F:transmembrane transporter activity"/>
    <property type="evidence" value="ECO:0007669"/>
    <property type="project" value="InterPro"/>
</dbReference>
<dbReference type="EMBL" id="CP024091">
    <property type="protein sequence ID" value="ATP55163.1"/>
    <property type="molecule type" value="Genomic_DNA"/>
</dbReference>
<gene>
    <name evidence="6" type="ORF">CPT03_01120</name>
</gene>
<keyword evidence="2" id="KW-0813">Transport</keyword>
<dbReference type="OrthoDB" id="9806939at2"/>
<evidence type="ECO:0000259" key="4">
    <source>
        <dbReference type="Pfam" id="PF25967"/>
    </source>
</evidence>
<feature type="domain" description="CzcB-like barrel-sandwich hybrid" evidence="5">
    <location>
        <begin position="74"/>
        <end position="213"/>
    </location>
</feature>
<proteinExistence type="inferred from homology"/>
<dbReference type="InterPro" id="IPR058647">
    <property type="entry name" value="BSH_CzcB-like"/>
</dbReference>
<name>A0A2D1U0M2_9SPHI</name>
<evidence type="ECO:0000313" key="6">
    <source>
        <dbReference type="EMBL" id="ATP55163.1"/>
    </source>
</evidence>
<dbReference type="Pfam" id="PF25954">
    <property type="entry name" value="Beta-barrel_RND_2"/>
    <property type="match status" value="1"/>
</dbReference>
<dbReference type="Pfam" id="PF25973">
    <property type="entry name" value="BSH_CzcB"/>
    <property type="match status" value="1"/>
</dbReference>
<comment type="similarity">
    <text evidence="1">Belongs to the membrane fusion protein (MFP) (TC 8.A.1) family.</text>
</comment>
<dbReference type="PANTHER" id="PTHR30097">
    <property type="entry name" value="CATION EFFLUX SYSTEM PROTEIN CUSB"/>
    <property type="match status" value="1"/>
</dbReference>
<dbReference type="PANTHER" id="PTHR30097:SF4">
    <property type="entry name" value="SLR6042 PROTEIN"/>
    <property type="match status" value="1"/>
</dbReference>
<dbReference type="InterPro" id="IPR058792">
    <property type="entry name" value="Beta-barrel_RND_2"/>
</dbReference>
<evidence type="ECO:0000313" key="7">
    <source>
        <dbReference type="Proteomes" id="UP000223749"/>
    </source>
</evidence>
<feature type="domain" description="CusB-like beta-barrel" evidence="3">
    <location>
        <begin position="216"/>
        <end position="292"/>
    </location>
</feature>
<protein>
    <submittedName>
        <fullName evidence="6">Efflux transporter periplasmic adaptor subunit</fullName>
    </submittedName>
</protein>